<keyword evidence="2" id="KW-0813">Transport</keyword>
<dbReference type="GO" id="GO:0005886">
    <property type="term" value="C:plasma membrane"/>
    <property type="evidence" value="ECO:0007669"/>
    <property type="project" value="UniProtKB-SubCell"/>
</dbReference>
<comment type="subcellular location">
    <subcellularLocation>
        <location evidence="1">Cell membrane</location>
        <topology evidence="1">Multi-pass membrane protein</topology>
    </subcellularLocation>
</comment>
<feature type="transmembrane region" description="Helical" evidence="9">
    <location>
        <begin position="6"/>
        <end position="29"/>
    </location>
</feature>
<organism evidence="10 11">
    <name type="scientific">Clostridium perfringens</name>
    <dbReference type="NCBI Taxonomy" id="1502"/>
    <lineage>
        <taxon>Bacteria</taxon>
        <taxon>Bacillati</taxon>
        <taxon>Bacillota</taxon>
        <taxon>Clostridia</taxon>
        <taxon>Eubacteriales</taxon>
        <taxon>Clostridiaceae</taxon>
        <taxon>Clostridium</taxon>
    </lineage>
</organism>
<comment type="caution">
    <text evidence="10">The sequence shown here is derived from an EMBL/GenBank/DDBJ whole genome shotgun (WGS) entry which is preliminary data.</text>
</comment>
<name>A0AAW9IVV0_CLOPF</name>
<sequence length="268" mass="28488">MDTFFQILFSSLETGSVYALAALGIIIIFRTSRTTNFAQGSIGMFNAFVATFAFIHFGLPTWAAAIVGMIAAFVSGVLVDVVIIRKAKKTSPVAKQIITFGVIMLFLGVAPTIFGSTPLNFPRVIESGAIDIFGASISYNALLNIIVGLVIMGVLFYFLQNTKWGLAVRVTASNEQTARLMGVPTSLVTMGAWAIAAALGTLAALMLAPAITVNVSMMDNVQTNALIACVLGGFQTFYGPVIGAYIIGLGRNVLIYYVSSTWGEPILF</sequence>
<comment type="similarity">
    <text evidence="8">Belongs to the binding-protein-dependent transport system permease family. LivHM subfamily.</text>
</comment>
<dbReference type="PANTHER" id="PTHR11795:SF445">
    <property type="entry name" value="AMINO ACID ABC TRANSPORTER PERMEASE PROTEIN"/>
    <property type="match status" value="1"/>
</dbReference>
<dbReference type="InterPro" id="IPR001851">
    <property type="entry name" value="ABC_transp_permease"/>
</dbReference>
<evidence type="ECO:0000256" key="9">
    <source>
        <dbReference type="SAM" id="Phobius"/>
    </source>
</evidence>
<dbReference type="AlphaFoldDB" id="A0AAW9IVV0"/>
<proteinExistence type="inferred from homology"/>
<evidence type="ECO:0000313" key="11">
    <source>
        <dbReference type="Proteomes" id="UP001289066"/>
    </source>
</evidence>
<evidence type="ECO:0000313" key="10">
    <source>
        <dbReference type="EMBL" id="MDZ5034089.1"/>
    </source>
</evidence>
<evidence type="ECO:0000256" key="6">
    <source>
        <dbReference type="ARBA" id="ARBA00022989"/>
    </source>
</evidence>
<evidence type="ECO:0000256" key="7">
    <source>
        <dbReference type="ARBA" id="ARBA00023136"/>
    </source>
</evidence>
<dbReference type="Pfam" id="PF02653">
    <property type="entry name" value="BPD_transp_2"/>
    <property type="match status" value="1"/>
</dbReference>
<feature type="transmembrane region" description="Helical" evidence="9">
    <location>
        <begin position="65"/>
        <end position="85"/>
    </location>
</feature>
<evidence type="ECO:0000256" key="1">
    <source>
        <dbReference type="ARBA" id="ARBA00004651"/>
    </source>
</evidence>
<keyword evidence="5" id="KW-0029">Amino-acid transport</keyword>
<protein>
    <submittedName>
        <fullName evidence="10">Branched-chain amino acid ABC transporter permease</fullName>
    </submittedName>
</protein>
<evidence type="ECO:0000256" key="3">
    <source>
        <dbReference type="ARBA" id="ARBA00022475"/>
    </source>
</evidence>
<dbReference type="RefSeq" id="WP_322412604.1">
    <property type="nucleotide sequence ID" value="NZ_WNVG01000214.1"/>
</dbReference>
<feature type="transmembrane region" description="Helical" evidence="9">
    <location>
        <begin position="180"/>
        <end position="205"/>
    </location>
</feature>
<dbReference type="CDD" id="cd06582">
    <property type="entry name" value="TM_PBP1_LivH_like"/>
    <property type="match status" value="1"/>
</dbReference>
<gene>
    <name evidence="10" type="ORF">GNF81_15305</name>
</gene>
<evidence type="ECO:0000256" key="8">
    <source>
        <dbReference type="ARBA" id="ARBA00037998"/>
    </source>
</evidence>
<accession>A0AAW9IVV0</accession>
<evidence type="ECO:0000256" key="2">
    <source>
        <dbReference type="ARBA" id="ARBA00022448"/>
    </source>
</evidence>
<keyword evidence="3" id="KW-1003">Cell membrane</keyword>
<feature type="transmembrane region" description="Helical" evidence="9">
    <location>
        <begin position="225"/>
        <end position="247"/>
    </location>
</feature>
<dbReference type="Proteomes" id="UP001289066">
    <property type="component" value="Unassembled WGS sequence"/>
</dbReference>
<dbReference type="GO" id="GO:0022857">
    <property type="term" value="F:transmembrane transporter activity"/>
    <property type="evidence" value="ECO:0007669"/>
    <property type="project" value="InterPro"/>
</dbReference>
<dbReference type="EMBL" id="WNVG01000214">
    <property type="protein sequence ID" value="MDZ5034089.1"/>
    <property type="molecule type" value="Genomic_DNA"/>
</dbReference>
<feature type="transmembrane region" description="Helical" evidence="9">
    <location>
        <begin position="137"/>
        <end position="159"/>
    </location>
</feature>
<feature type="non-terminal residue" evidence="10">
    <location>
        <position position="268"/>
    </location>
</feature>
<keyword evidence="6 9" id="KW-1133">Transmembrane helix</keyword>
<feature type="transmembrane region" description="Helical" evidence="9">
    <location>
        <begin position="97"/>
        <end position="117"/>
    </location>
</feature>
<reference evidence="10" key="1">
    <citation type="submission" date="2019-11" db="EMBL/GenBank/DDBJ databases">
        <title>Characterization of Clostridium perfringens isolates from swine manure treated agricultural soils.</title>
        <authorList>
            <person name="Wushke S.T."/>
        </authorList>
    </citation>
    <scope>NUCLEOTIDE SEQUENCE</scope>
    <source>
        <strain evidence="10">X15</strain>
    </source>
</reference>
<dbReference type="PANTHER" id="PTHR11795">
    <property type="entry name" value="BRANCHED-CHAIN AMINO ACID TRANSPORT SYSTEM PERMEASE PROTEIN LIVH"/>
    <property type="match status" value="1"/>
</dbReference>
<evidence type="ECO:0000256" key="4">
    <source>
        <dbReference type="ARBA" id="ARBA00022692"/>
    </source>
</evidence>
<dbReference type="GO" id="GO:0006865">
    <property type="term" value="P:amino acid transport"/>
    <property type="evidence" value="ECO:0007669"/>
    <property type="project" value="UniProtKB-KW"/>
</dbReference>
<dbReference type="InterPro" id="IPR052157">
    <property type="entry name" value="BCAA_transport_permease"/>
</dbReference>
<evidence type="ECO:0000256" key="5">
    <source>
        <dbReference type="ARBA" id="ARBA00022970"/>
    </source>
</evidence>
<keyword evidence="4 9" id="KW-0812">Transmembrane</keyword>
<keyword evidence="7 9" id="KW-0472">Membrane</keyword>
<feature type="transmembrane region" description="Helical" evidence="9">
    <location>
        <begin position="41"/>
        <end position="59"/>
    </location>
</feature>